<feature type="region of interest" description="Disordered" evidence="1">
    <location>
        <begin position="632"/>
        <end position="656"/>
    </location>
</feature>
<feature type="region of interest" description="Disordered" evidence="1">
    <location>
        <begin position="708"/>
        <end position="731"/>
    </location>
</feature>
<feature type="region of interest" description="Disordered" evidence="1">
    <location>
        <begin position="842"/>
        <end position="865"/>
    </location>
</feature>
<protein>
    <submittedName>
        <fullName evidence="2">Uncharacterized protein, isoform B</fullName>
    </submittedName>
</protein>
<sequence>MVTCKVDSQTAVAVPKMNSVRTRGKPAAGSNSNSNSSGFRLLDGDQLENNSSVSRNSIYKLKIDLMFDDSRSMRSSRLDDPRGSHRTRSIIMYGRSELASTSGDTPRSLSSFLQDNQQGMGQGQGQSAKVLAEAAKKDVQRISNSVQAQIEQMFTDVAKDATSSFDVTCLGSLPLKDKVTSLQGLQEPLRQLYLSEVTKKKLNSGSLDICATGLRVKISALALPNGSTAPEENEALITPFHNIAVWSAVKFVISDDDGGAAFLPLITDPENIDKTALFQPLSPSEQLAVEQSIHVHAPIFAVVMRSASSPKVLECHGFICKSTEDAIVIAATLYQSLMAHVSSSSRRSTQRRAPRQQNGVSCISIASSSALTSSNYLSRSQIVPSASGRRSSFRGSAGGAPSRSGRKKRVSNSSLSSHSNVINETAELETSTEERRRKSHKSKRAPPVPTTVPGLGNHRSGGAGGGPSRSGSIVCGNGHVNRLHQSAHHGKKSSVGSELSATVDVAPANGDILTRVAIPRSGSFLNTGGLTRYKSRAARRHSGKLGGGGGGGGGFGLVDWHRLNCASSSPLGFSELFNEFRLHENLHSLDDILYAIIDADGMSFNDLKPIYKEFLLKLAVTLTQDELFQRSKNIMRRQKKKKQKRKPSVNGSQKNVKTSFFGTKSLKKVLQLGQFRSCRGKLTKPAVKESTLDSKGKPRISSPIIIGPPISHSHAQQQHQRNRAATSGSDVSVVRNEHTQGLNRNSSSGYVSCSECSYDSESCACASADRCYCSLRTEHLNHKLRQKNERTMALASPTRKPTSGAVLPPSAAGTAANNRHSLISCRSDDKCYCSMVEEEPASSMERDSANNSHTETTTSCDSDSCVSASKCYCKRTHRRQRSATAAAISEDSLSQQQRKSRPGNGGAGGARKGKSAEKLGLDYELFSISGSGQPVQPHEALSVKKSVEAAAVFADMKLSQTTDIKSLCPPKGPGSRIGNGSCRSYASSRRSSYRTRESFSTDRLGGGLPPPMPLSKGMGLAGGGSADNLLANLKAMEAKAASIRSSASRSRMGSYQSMRAVSASLEDSLGYLP</sequence>
<feature type="compositionally biased region" description="Low complexity" evidence="1">
    <location>
        <begin position="852"/>
        <end position="865"/>
    </location>
</feature>
<reference evidence="2 3" key="2">
    <citation type="journal article" date="2007" name="PLoS Biol.">
        <title>Principles of genome evolution in the Drosophila melanogaster species group.</title>
        <authorList>
            <person name="Ranz J.M."/>
            <person name="Maurin D."/>
            <person name="Chan Y.S."/>
            <person name="von Grotthuss M."/>
            <person name="Hillier L.W."/>
            <person name="Roote J."/>
            <person name="Ashburner M."/>
            <person name="Bergman C.M."/>
        </authorList>
    </citation>
    <scope>NUCLEOTIDE SEQUENCE [LARGE SCALE GENOMIC DNA]</scope>
    <source>
        <strain evidence="3">Tai18E2 / Tucson 14021-0261.01</strain>
    </source>
</reference>
<feature type="compositionally biased region" description="Low complexity" evidence="1">
    <location>
        <begin position="381"/>
        <end position="403"/>
    </location>
</feature>
<dbReference type="PANTHER" id="PTHR21219">
    <property type="entry name" value="FI19613P1"/>
    <property type="match status" value="1"/>
</dbReference>
<dbReference type="EMBL" id="CM000160">
    <property type="protein sequence ID" value="KRK03539.1"/>
    <property type="molecule type" value="Genomic_DNA"/>
</dbReference>
<evidence type="ECO:0000313" key="3">
    <source>
        <dbReference type="Proteomes" id="UP000002282"/>
    </source>
</evidence>
<feature type="compositionally biased region" description="Low complexity" evidence="1">
    <location>
        <begin position="411"/>
        <end position="420"/>
    </location>
</feature>
<dbReference type="OrthoDB" id="3647at2759"/>
<gene>
    <name evidence="2" type="primary">Dyak\GE26213</name>
    <name evidence="2" type="synonym">dyak_GLEANR_9775</name>
    <name evidence="2" type="synonym">GE26213</name>
    <name evidence="2" type="ORF">Dyak_GE26213</name>
</gene>
<feature type="compositionally biased region" description="Low complexity" evidence="1">
    <location>
        <begin position="708"/>
        <end position="725"/>
    </location>
</feature>
<dbReference type="Proteomes" id="UP000002282">
    <property type="component" value="Chromosome 3R"/>
</dbReference>
<accession>A0A0R1E5S7</accession>
<keyword evidence="3" id="KW-1185">Reference proteome</keyword>
<evidence type="ECO:0000256" key="1">
    <source>
        <dbReference type="SAM" id="MobiDB-lite"/>
    </source>
</evidence>
<dbReference type="PANTHER" id="PTHR21219:SF4">
    <property type="entry name" value="PID DOMAIN-CONTAINING PROTEIN"/>
    <property type="match status" value="1"/>
</dbReference>
<feature type="compositionally biased region" description="Basic residues" evidence="1">
    <location>
        <begin position="633"/>
        <end position="647"/>
    </location>
</feature>
<feature type="region of interest" description="Disordered" evidence="1">
    <location>
        <begin position="964"/>
        <end position="1009"/>
    </location>
</feature>
<organism evidence="2 3">
    <name type="scientific">Drosophila yakuba</name>
    <name type="common">Fruit fly</name>
    <dbReference type="NCBI Taxonomy" id="7245"/>
    <lineage>
        <taxon>Eukaryota</taxon>
        <taxon>Metazoa</taxon>
        <taxon>Ecdysozoa</taxon>
        <taxon>Arthropoda</taxon>
        <taxon>Hexapoda</taxon>
        <taxon>Insecta</taxon>
        <taxon>Pterygota</taxon>
        <taxon>Neoptera</taxon>
        <taxon>Endopterygota</taxon>
        <taxon>Diptera</taxon>
        <taxon>Brachycera</taxon>
        <taxon>Muscomorpha</taxon>
        <taxon>Ephydroidea</taxon>
        <taxon>Drosophilidae</taxon>
        <taxon>Drosophila</taxon>
        <taxon>Sophophora</taxon>
    </lineage>
</organism>
<feature type="compositionally biased region" description="Low complexity" evidence="1">
    <location>
        <begin position="981"/>
        <end position="990"/>
    </location>
</feature>
<feature type="compositionally biased region" description="Gly residues" evidence="1">
    <location>
        <begin position="459"/>
        <end position="468"/>
    </location>
</feature>
<name>A0A0R1E5S7_DROYA</name>
<feature type="region of interest" description="Disordered" evidence="1">
    <location>
        <begin position="883"/>
        <end position="914"/>
    </location>
</feature>
<dbReference type="AlphaFoldDB" id="A0A0R1E5S7"/>
<evidence type="ECO:0000313" key="2">
    <source>
        <dbReference type="EMBL" id="KRK03539.1"/>
    </source>
</evidence>
<feature type="region of interest" description="Disordered" evidence="1">
    <location>
        <begin position="792"/>
        <end position="814"/>
    </location>
</feature>
<dbReference type="KEGG" id="dya:Dyak_GE26213"/>
<proteinExistence type="predicted"/>
<feature type="region of interest" description="Disordered" evidence="1">
    <location>
        <begin position="381"/>
        <end position="478"/>
    </location>
</feature>
<reference evidence="2 3" key="1">
    <citation type="journal article" date="2007" name="Nature">
        <title>Evolution of genes and genomes on the Drosophila phylogeny.</title>
        <authorList>
            <consortium name="Drosophila 12 Genomes Consortium"/>
            <person name="Clark A.G."/>
            <person name="Eisen M.B."/>
            <person name="Smith D.R."/>
            <person name="Bergman C.M."/>
            <person name="Oliver B."/>
            <person name="Markow T.A."/>
            <person name="Kaufman T.C."/>
            <person name="Kellis M."/>
            <person name="Gelbart W."/>
            <person name="Iyer V.N."/>
            <person name="Pollard D.A."/>
            <person name="Sackton T.B."/>
            <person name="Larracuente A.M."/>
            <person name="Singh N.D."/>
            <person name="Abad J.P."/>
            <person name="Abt D.N."/>
            <person name="Adryan B."/>
            <person name="Aguade M."/>
            <person name="Akashi H."/>
            <person name="Anderson W.W."/>
            <person name="Aquadro C.F."/>
            <person name="Ardell D.H."/>
            <person name="Arguello R."/>
            <person name="Artieri C.G."/>
            <person name="Barbash D.A."/>
            <person name="Barker D."/>
            <person name="Barsanti P."/>
            <person name="Batterham P."/>
            <person name="Batzoglou S."/>
            <person name="Begun D."/>
            <person name="Bhutkar A."/>
            <person name="Blanco E."/>
            <person name="Bosak S.A."/>
            <person name="Bradley R.K."/>
            <person name="Brand A.D."/>
            <person name="Brent M.R."/>
            <person name="Brooks A.N."/>
            <person name="Brown R.H."/>
            <person name="Butlin R.K."/>
            <person name="Caggese C."/>
            <person name="Calvi B.R."/>
            <person name="Bernardo de Carvalho A."/>
            <person name="Caspi A."/>
            <person name="Castrezana S."/>
            <person name="Celniker S.E."/>
            <person name="Chang J.L."/>
            <person name="Chapple C."/>
            <person name="Chatterji S."/>
            <person name="Chinwalla A."/>
            <person name="Civetta A."/>
            <person name="Clifton S.W."/>
            <person name="Comeron J.M."/>
            <person name="Costello J.C."/>
            <person name="Coyne J.A."/>
            <person name="Daub J."/>
            <person name="David R.G."/>
            <person name="Delcher A.L."/>
            <person name="Delehaunty K."/>
            <person name="Do C.B."/>
            <person name="Ebling H."/>
            <person name="Edwards K."/>
            <person name="Eickbush T."/>
            <person name="Evans J.D."/>
            <person name="Filipski A."/>
            <person name="Findeiss S."/>
            <person name="Freyhult E."/>
            <person name="Fulton L."/>
            <person name="Fulton R."/>
            <person name="Garcia A.C."/>
            <person name="Gardiner A."/>
            <person name="Garfield D.A."/>
            <person name="Garvin B.E."/>
            <person name="Gibson G."/>
            <person name="Gilbert D."/>
            <person name="Gnerre S."/>
            <person name="Godfrey J."/>
            <person name="Good R."/>
            <person name="Gotea V."/>
            <person name="Gravely B."/>
            <person name="Greenberg A.J."/>
            <person name="Griffiths-Jones S."/>
            <person name="Gross S."/>
            <person name="Guigo R."/>
            <person name="Gustafson E.A."/>
            <person name="Haerty W."/>
            <person name="Hahn M.W."/>
            <person name="Halligan D.L."/>
            <person name="Halpern A.L."/>
            <person name="Halter G.M."/>
            <person name="Han M.V."/>
            <person name="Heger A."/>
            <person name="Hillier L."/>
            <person name="Hinrichs A.S."/>
            <person name="Holmes I."/>
            <person name="Hoskins R.A."/>
            <person name="Hubisz M.J."/>
            <person name="Hultmark D."/>
            <person name="Huntley M.A."/>
            <person name="Jaffe D.B."/>
            <person name="Jagadeeshan S."/>
            <person name="Jeck W.R."/>
            <person name="Johnson J."/>
            <person name="Jones C.D."/>
            <person name="Jordan W.C."/>
            <person name="Karpen G.H."/>
            <person name="Kataoka E."/>
            <person name="Keightley P.D."/>
            <person name="Kheradpour P."/>
            <person name="Kirkness E.F."/>
            <person name="Koerich L.B."/>
            <person name="Kristiansen K."/>
            <person name="Kudrna D."/>
            <person name="Kulathinal R.J."/>
            <person name="Kumar S."/>
            <person name="Kwok R."/>
            <person name="Lander E."/>
            <person name="Langley C.H."/>
            <person name="Lapoint R."/>
            <person name="Lazzaro B.P."/>
            <person name="Lee S.J."/>
            <person name="Levesque L."/>
            <person name="Li R."/>
            <person name="Lin C.F."/>
            <person name="Lin M.F."/>
            <person name="Lindblad-Toh K."/>
            <person name="Llopart A."/>
            <person name="Long M."/>
            <person name="Low L."/>
            <person name="Lozovsky E."/>
            <person name="Lu J."/>
            <person name="Luo M."/>
            <person name="Machado C.A."/>
            <person name="Makalowski W."/>
            <person name="Marzo M."/>
            <person name="Matsuda M."/>
            <person name="Matzkin L."/>
            <person name="McAllister B."/>
            <person name="McBride C.S."/>
            <person name="McKernan B."/>
            <person name="McKernan K."/>
            <person name="Mendez-Lago M."/>
            <person name="Minx P."/>
            <person name="Mollenhauer M.U."/>
            <person name="Montooth K."/>
            <person name="Mount S.M."/>
            <person name="Mu X."/>
            <person name="Myers E."/>
            <person name="Negre B."/>
            <person name="Newfeld S."/>
            <person name="Nielsen R."/>
            <person name="Noor M.A."/>
            <person name="O'Grady P."/>
            <person name="Pachter L."/>
            <person name="Papaceit M."/>
            <person name="Parisi M.J."/>
            <person name="Parisi M."/>
            <person name="Parts L."/>
            <person name="Pedersen J.S."/>
            <person name="Pesole G."/>
            <person name="Phillippy A.M."/>
            <person name="Ponting C.P."/>
            <person name="Pop M."/>
            <person name="Porcelli D."/>
            <person name="Powell J.R."/>
            <person name="Prohaska S."/>
            <person name="Pruitt K."/>
            <person name="Puig M."/>
            <person name="Quesneville H."/>
            <person name="Ram K.R."/>
            <person name="Rand D."/>
            <person name="Rasmussen M.D."/>
            <person name="Reed L.K."/>
            <person name="Reenan R."/>
            <person name="Reily A."/>
            <person name="Remington K.A."/>
            <person name="Rieger T.T."/>
            <person name="Ritchie M.G."/>
            <person name="Robin C."/>
            <person name="Rogers Y.H."/>
            <person name="Rohde C."/>
            <person name="Rozas J."/>
            <person name="Rubenfield M.J."/>
            <person name="Ruiz A."/>
            <person name="Russo S."/>
            <person name="Salzberg S.L."/>
            <person name="Sanchez-Gracia A."/>
            <person name="Saranga D.J."/>
            <person name="Sato H."/>
            <person name="Schaeffer S.W."/>
            <person name="Schatz M.C."/>
            <person name="Schlenke T."/>
            <person name="Schwartz R."/>
            <person name="Segarra C."/>
            <person name="Singh R.S."/>
            <person name="Sirot L."/>
            <person name="Sirota M."/>
            <person name="Sisneros N.B."/>
            <person name="Smith C.D."/>
            <person name="Smith T.F."/>
            <person name="Spieth J."/>
            <person name="Stage D.E."/>
            <person name="Stark A."/>
            <person name="Stephan W."/>
            <person name="Strausberg R.L."/>
            <person name="Strempel S."/>
            <person name="Sturgill D."/>
            <person name="Sutton G."/>
            <person name="Sutton G.G."/>
            <person name="Tao W."/>
            <person name="Teichmann S."/>
            <person name="Tobari Y.N."/>
            <person name="Tomimura Y."/>
            <person name="Tsolas J.M."/>
            <person name="Valente V.L."/>
            <person name="Venter E."/>
            <person name="Venter J.C."/>
            <person name="Vicario S."/>
            <person name="Vieira F.G."/>
            <person name="Vilella A.J."/>
            <person name="Villasante A."/>
            <person name="Walenz B."/>
            <person name="Wang J."/>
            <person name="Wasserman M."/>
            <person name="Watts T."/>
            <person name="Wilson D."/>
            <person name="Wilson R.K."/>
            <person name="Wing R.A."/>
            <person name="Wolfner M.F."/>
            <person name="Wong A."/>
            <person name="Wong G.K."/>
            <person name="Wu C.I."/>
            <person name="Wu G."/>
            <person name="Yamamoto D."/>
            <person name="Yang H.P."/>
            <person name="Yang S.P."/>
            <person name="Yorke J.A."/>
            <person name="Yoshida K."/>
            <person name="Zdobnov E."/>
            <person name="Zhang P."/>
            <person name="Zhang Y."/>
            <person name="Zimin A.V."/>
            <person name="Baldwin J."/>
            <person name="Abdouelleil A."/>
            <person name="Abdulkadir J."/>
            <person name="Abebe A."/>
            <person name="Abera B."/>
            <person name="Abreu J."/>
            <person name="Acer S.C."/>
            <person name="Aftuck L."/>
            <person name="Alexander A."/>
            <person name="An P."/>
            <person name="Anderson E."/>
            <person name="Anderson S."/>
            <person name="Arachi H."/>
            <person name="Azer M."/>
            <person name="Bachantsang P."/>
            <person name="Barry A."/>
            <person name="Bayul T."/>
            <person name="Berlin A."/>
            <person name="Bessette D."/>
            <person name="Bloom T."/>
            <person name="Blye J."/>
            <person name="Boguslavskiy L."/>
            <person name="Bonnet C."/>
            <person name="Boukhgalter B."/>
            <person name="Bourzgui I."/>
            <person name="Brown A."/>
            <person name="Cahill P."/>
            <person name="Channer S."/>
            <person name="Cheshatsang Y."/>
            <person name="Chuda L."/>
            <person name="Citroen M."/>
            <person name="Collymore A."/>
            <person name="Cooke P."/>
            <person name="Costello M."/>
            <person name="D'Aco K."/>
            <person name="Daza R."/>
            <person name="De Haan G."/>
            <person name="DeGray S."/>
            <person name="DeMaso C."/>
            <person name="Dhargay N."/>
            <person name="Dooley K."/>
            <person name="Dooley E."/>
            <person name="Doricent M."/>
            <person name="Dorje P."/>
            <person name="Dorjee K."/>
            <person name="Dupes A."/>
            <person name="Elong R."/>
            <person name="Falk J."/>
            <person name="Farina A."/>
            <person name="Faro S."/>
            <person name="Ferguson D."/>
            <person name="Fisher S."/>
            <person name="Foley C.D."/>
            <person name="Franke A."/>
            <person name="Friedrich D."/>
            <person name="Gadbois L."/>
            <person name="Gearin G."/>
            <person name="Gearin C.R."/>
            <person name="Giannoukos G."/>
            <person name="Goode T."/>
            <person name="Graham J."/>
            <person name="Grandbois E."/>
            <person name="Grewal S."/>
            <person name="Gyaltsen K."/>
            <person name="Hafez N."/>
            <person name="Hagos B."/>
            <person name="Hall J."/>
            <person name="Henson C."/>
            <person name="Hollinger A."/>
            <person name="Honan T."/>
            <person name="Huard M.D."/>
            <person name="Hughes L."/>
            <person name="Hurhula B."/>
            <person name="Husby M.E."/>
            <person name="Kamat A."/>
            <person name="Kanga B."/>
            <person name="Kashin S."/>
            <person name="Khazanovich D."/>
            <person name="Kisner P."/>
            <person name="Lance K."/>
            <person name="Lara M."/>
            <person name="Lee W."/>
            <person name="Lennon N."/>
            <person name="Letendre F."/>
            <person name="LeVine R."/>
            <person name="Lipovsky A."/>
            <person name="Liu X."/>
            <person name="Liu J."/>
            <person name="Liu S."/>
            <person name="Lokyitsang T."/>
            <person name="Lokyitsang Y."/>
            <person name="Lubonja R."/>
            <person name="Lui A."/>
            <person name="MacDonald P."/>
            <person name="Magnisalis V."/>
            <person name="Maru K."/>
            <person name="Matthews C."/>
            <person name="McCusker W."/>
            <person name="McDonough S."/>
            <person name="Mehta T."/>
            <person name="Meldrim J."/>
            <person name="Meneus L."/>
            <person name="Mihai O."/>
            <person name="Mihalev A."/>
            <person name="Mihova T."/>
            <person name="Mittelman R."/>
            <person name="Mlenga V."/>
            <person name="Montmayeur A."/>
            <person name="Mulrain L."/>
            <person name="Navidi A."/>
            <person name="Naylor J."/>
            <person name="Negash T."/>
            <person name="Nguyen T."/>
            <person name="Nguyen N."/>
            <person name="Nicol R."/>
            <person name="Norbu C."/>
            <person name="Norbu N."/>
            <person name="Novod N."/>
            <person name="O'Neill B."/>
            <person name="Osman S."/>
            <person name="Markiewicz E."/>
            <person name="Oyono O.L."/>
            <person name="Patti C."/>
            <person name="Phunkhang P."/>
            <person name="Pierre F."/>
            <person name="Priest M."/>
            <person name="Raghuraman S."/>
            <person name="Rege F."/>
            <person name="Reyes R."/>
            <person name="Rise C."/>
            <person name="Rogov P."/>
            <person name="Ross K."/>
            <person name="Ryan E."/>
            <person name="Settipalli S."/>
            <person name="Shea T."/>
            <person name="Sherpa N."/>
            <person name="Shi L."/>
            <person name="Shih D."/>
            <person name="Sparrow T."/>
            <person name="Spaulding J."/>
            <person name="Stalker J."/>
            <person name="Stange-Thomann N."/>
            <person name="Stavropoulos S."/>
            <person name="Stone C."/>
            <person name="Strader C."/>
            <person name="Tesfaye S."/>
            <person name="Thomson T."/>
            <person name="Thoulutsang Y."/>
            <person name="Thoulutsang D."/>
            <person name="Topham K."/>
            <person name="Topping I."/>
            <person name="Tsamla T."/>
            <person name="Vassiliev H."/>
            <person name="Vo A."/>
            <person name="Wangchuk T."/>
            <person name="Wangdi T."/>
            <person name="Weiand M."/>
            <person name="Wilkinson J."/>
            <person name="Wilson A."/>
            <person name="Yadav S."/>
            <person name="Young G."/>
            <person name="Yu Q."/>
            <person name="Zembek L."/>
            <person name="Zhong D."/>
            <person name="Zimmer A."/>
            <person name="Zwirko Z."/>
            <person name="Jaffe D.B."/>
            <person name="Alvarez P."/>
            <person name="Brockman W."/>
            <person name="Butler J."/>
            <person name="Chin C."/>
            <person name="Gnerre S."/>
            <person name="Grabherr M."/>
            <person name="Kleber M."/>
            <person name="Mauceli E."/>
            <person name="MacCallum I."/>
        </authorList>
    </citation>
    <scope>NUCLEOTIDE SEQUENCE [LARGE SCALE GENOMIC DNA]</scope>
    <source>
        <strain evidence="3">Tai18E2 / Tucson 14021-0261.01</strain>
    </source>
</reference>
<feature type="region of interest" description="Disordered" evidence="1">
    <location>
        <begin position="16"/>
        <end position="47"/>
    </location>
</feature>